<keyword evidence="1" id="KW-0677">Repeat</keyword>
<evidence type="ECO:0000313" key="5">
    <source>
        <dbReference type="EMBL" id="KAG2223522.1"/>
    </source>
</evidence>
<dbReference type="Gene3D" id="1.25.40.20">
    <property type="entry name" value="Ankyrin repeat-containing domain"/>
    <property type="match status" value="2"/>
</dbReference>
<feature type="compositionally biased region" description="Low complexity" evidence="4">
    <location>
        <begin position="263"/>
        <end position="272"/>
    </location>
</feature>
<dbReference type="PROSITE" id="PS50088">
    <property type="entry name" value="ANK_REPEAT"/>
    <property type="match status" value="1"/>
</dbReference>
<reference evidence="5 6" key="1">
    <citation type="submission" date="2020-12" db="EMBL/GenBank/DDBJ databases">
        <title>Metabolic potential, ecology and presence of endohyphal bacteria is reflected in genomic diversity of Mucoromycotina.</title>
        <authorList>
            <person name="Muszewska A."/>
            <person name="Okrasinska A."/>
            <person name="Steczkiewicz K."/>
            <person name="Drgas O."/>
            <person name="Orlowska M."/>
            <person name="Perlinska-Lenart U."/>
            <person name="Aleksandrzak-Piekarczyk T."/>
            <person name="Szatraj K."/>
            <person name="Zielenkiewicz U."/>
            <person name="Pilsyk S."/>
            <person name="Malc E."/>
            <person name="Mieczkowski P."/>
            <person name="Kruszewska J.S."/>
            <person name="Biernat P."/>
            <person name="Pawlowska J."/>
        </authorList>
    </citation>
    <scope>NUCLEOTIDE SEQUENCE [LARGE SCALE GENOMIC DNA]</scope>
    <source>
        <strain evidence="5 6">CBS 142.35</strain>
    </source>
</reference>
<keyword evidence="6" id="KW-1185">Reference proteome</keyword>
<dbReference type="SUPFAM" id="SSF48403">
    <property type="entry name" value="Ankyrin repeat"/>
    <property type="match status" value="1"/>
</dbReference>
<dbReference type="Proteomes" id="UP000646827">
    <property type="component" value="Unassembled WGS sequence"/>
</dbReference>
<organism evidence="5 6">
    <name type="scientific">Circinella minor</name>
    <dbReference type="NCBI Taxonomy" id="1195481"/>
    <lineage>
        <taxon>Eukaryota</taxon>
        <taxon>Fungi</taxon>
        <taxon>Fungi incertae sedis</taxon>
        <taxon>Mucoromycota</taxon>
        <taxon>Mucoromycotina</taxon>
        <taxon>Mucoromycetes</taxon>
        <taxon>Mucorales</taxon>
        <taxon>Lichtheimiaceae</taxon>
        <taxon>Circinella</taxon>
    </lineage>
</organism>
<name>A0A8H7VLP6_9FUNG</name>
<dbReference type="PROSITE" id="PS50297">
    <property type="entry name" value="ANK_REP_REGION"/>
    <property type="match status" value="1"/>
</dbReference>
<proteinExistence type="predicted"/>
<evidence type="ECO:0000256" key="2">
    <source>
        <dbReference type="ARBA" id="ARBA00023043"/>
    </source>
</evidence>
<evidence type="ECO:0000256" key="3">
    <source>
        <dbReference type="PROSITE-ProRule" id="PRU00023"/>
    </source>
</evidence>
<dbReference type="SMART" id="SM00248">
    <property type="entry name" value="ANK"/>
    <property type="match status" value="7"/>
</dbReference>
<dbReference type="PANTHER" id="PTHR24161">
    <property type="entry name" value="ANK_REP_REGION DOMAIN-CONTAINING PROTEIN-RELATED"/>
    <property type="match status" value="1"/>
</dbReference>
<evidence type="ECO:0000256" key="1">
    <source>
        <dbReference type="ARBA" id="ARBA00022737"/>
    </source>
</evidence>
<dbReference type="OrthoDB" id="341259at2759"/>
<feature type="compositionally biased region" description="Pro residues" evidence="4">
    <location>
        <begin position="1"/>
        <end position="11"/>
    </location>
</feature>
<comment type="caution">
    <text evidence="5">The sequence shown here is derived from an EMBL/GenBank/DDBJ whole genome shotgun (WGS) entry which is preliminary data.</text>
</comment>
<dbReference type="AlphaFoldDB" id="A0A8H7VLP6"/>
<gene>
    <name evidence="5" type="ORF">INT45_000842</name>
</gene>
<evidence type="ECO:0000313" key="6">
    <source>
        <dbReference type="Proteomes" id="UP000646827"/>
    </source>
</evidence>
<feature type="compositionally biased region" description="Polar residues" evidence="4">
    <location>
        <begin position="21"/>
        <end position="33"/>
    </location>
</feature>
<feature type="repeat" description="ANK" evidence="3">
    <location>
        <begin position="145"/>
        <end position="177"/>
    </location>
</feature>
<dbReference type="PANTHER" id="PTHR24161:SF124">
    <property type="entry name" value="TRANSIENT RECEPTOR POTENTIAL CHANNEL PYREXIA"/>
    <property type="match status" value="1"/>
</dbReference>
<feature type="region of interest" description="Disordered" evidence="4">
    <location>
        <begin position="251"/>
        <end position="272"/>
    </location>
</feature>
<accession>A0A8H7VLP6</accession>
<protein>
    <submittedName>
        <fullName evidence="5">Uncharacterized protein</fullName>
    </submittedName>
</protein>
<keyword evidence="2 3" id="KW-0040">ANK repeat</keyword>
<evidence type="ECO:0000256" key="4">
    <source>
        <dbReference type="SAM" id="MobiDB-lite"/>
    </source>
</evidence>
<dbReference type="InterPro" id="IPR002110">
    <property type="entry name" value="Ankyrin_rpt"/>
</dbReference>
<dbReference type="Pfam" id="PF12796">
    <property type="entry name" value="Ank_2"/>
    <property type="match status" value="2"/>
</dbReference>
<feature type="region of interest" description="Disordered" evidence="4">
    <location>
        <begin position="1"/>
        <end position="33"/>
    </location>
</feature>
<sequence length="420" mass="47360">MSYYFPSPPTSPTERKRKRSITSSLSLSTNPQHQQKQVKLDSTLLERYLTTGGSPNIVDTQRDFSLLCWACYSKSESALELLLRQEDLDLTTTHGPARSTALHIAASVGFLNGIDAILLRQQQQQQQNSNNEINLDPIINALDKHGQTPLHSAILSNQSACVELLLKYGARMDIQDNQGQLPLHLSVFYRRMECTKCLLKYLPKNTKLLWIPNKVDQRNVMEECIVGGCANILNELMMKVNKQESITTTNIISKSKNNDNKDNNNNCNNKDNKINNNINKSNLIRLAVFWNRIECLELLLGAGFSSSHTQQDVGTQQQMTETDPIHNNDILYQAVQQRKLDIVQCLRRKGNMNPCVSNGHNPSLIYAASHGFLDMIPFLLTRDTSIDCIRQAILLSEPLGLSDAVLRIITRLKQCPNGIY</sequence>
<dbReference type="InterPro" id="IPR036770">
    <property type="entry name" value="Ankyrin_rpt-contain_sf"/>
</dbReference>
<dbReference type="EMBL" id="JAEPRB010000059">
    <property type="protein sequence ID" value="KAG2223522.1"/>
    <property type="molecule type" value="Genomic_DNA"/>
</dbReference>